<evidence type="ECO:0000256" key="1">
    <source>
        <dbReference type="ARBA" id="ARBA00001946"/>
    </source>
</evidence>
<keyword evidence="7" id="KW-0460">Magnesium</keyword>
<dbReference type="InterPro" id="IPR037994">
    <property type="entry name" value="NDPk6"/>
</dbReference>
<evidence type="ECO:0000259" key="9">
    <source>
        <dbReference type="Pfam" id="PF00334"/>
    </source>
</evidence>
<evidence type="ECO:0000256" key="3">
    <source>
        <dbReference type="ARBA" id="ARBA00022723"/>
    </source>
</evidence>
<keyword evidence="5" id="KW-0418">Kinase</keyword>
<evidence type="ECO:0000256" key="7">
    <source>
        <dbReference type="ARBA" id="ARBA00022842"/>
    </source>
</evidence>
<reference evidence="10" key="1">
    <citation type="submission" date="2021-02" db="EMBL/GenBank/DDBJ databases">
        <authorList>
            <person name="Nowell W R."/>
        </authorList>
    </citation>
    <scope>NUCLEOTIDE SEQUENCE</scope>
</reference>
<proteinExistence type="inferred from homology"/>
<dbReference type="AlphaFoldDB" id="A0A819ZBR4"/>
<evidence type="ECO:0000256" key="8">
    <source>
        <dbReference type="PROSITE-ProRule" id="PRU00706"/>
    </source>
</evidence>
<protein>
    <recommendedName>
        <fullName evidence="9">Nucleoside diphosphate kinase-like domain-containing protein</fullName>
    </recommendedName>
</protein>
<name>A0A819ZBR4_9BILA</name>
<sequence>TRFEAANTIRGQHGITYVRNCGHGSYSIETAQHEISFFFPKFDMKSIPSTN</sequence>
<dbReference type="PROSITE" id="PS51374">
    <property type="entry name" value="NDPK_LIKE"/>
    <property type="match status" value="1"/>
</dbReference>
<dbReference type="EMBL" id="CAJOBE010013537">
    <property type="protein sequence ID" value="CAF4166261.1"/>
    <property type="molecule type" value="Genomic_DNA"/>
</dbReference>
<evidence type="ECO:0000256" key="4">
    <source>
        <dbReference type="ARBA" id="ARBA00022741"/>
    </source>
</evidence>
<organism evidence="10 11">
    <name type="scientific">Rotaria sordida</name>
    <dbReference type="NCBI Taxonomy" id="392033"/>
    <lineage>
        <taxon>Eukaryota</taxon>
        <taxon>Metazoa</taxon>
        <taxon>Spiralia</taxon>
        <taxon>Gnathifera</taxon>
        <taxon>Rotifera</taxon>
        <taxon>Eurotatoria</taxon>
        <taxon>Bdelloidea</taxon>
        <taxon>Philodinida</taxon>
        <taxon>Philodinidae</taxon>
        <taxon>Rotaria</taxon>
    </lineage>
</organism>
<dbReference type="Gene3D" id="3.30.70.141">
    <property type="entry name" value="Nucleoside diphosphate kinase-like domain"/>
    <property type="match status" value="1"/>
</dbReference>
<evidence type="ECO:0000313" key="11">
    <source>
        <dbReference type="Proteomes" id="UP000663874"/>
    </source>
</evidence>
<keyword evidence="3" id="KW-0479">Metal-binding</keyword>
<dbReference type="GO" id="GO:0005524">
    <property type="term" value="F:ATP binding"/>
    <property type="evidence" value="ECO:0007669"/>
    <property type="project" value="UniProtKB-KW"/>
</dbReference>
<comment type="cofactor">
    <cofactor evidence="1">
        <name>Mg(2+)</name>
        <dbReference type="ChEBI" id="CHEBI:18420"/>
    </cofactor>
</comment>
<comment type="caution">
    <text evidence="8">Lacks conserved residue(s) required for the propagation of feature annotation.</text>
</comment>
<gene>
    <name evidence="10" type="ORF">FNK824_LOCUS34450</name>
</gene>
<dbReference type="GO" id="GO:0004550">
    <property type="term" value="F:nucleoside diphosphate kinase activity"/>
    <property type="evidence" value="ECO:0007669"/>
    <property type="project" value="InterPro"/>
</dbReference>
<feature type="non-terminal residue" evidence="10">
    <location>
        <position position="1"/>
    </location>
</feature>
<dbReference type="InterPro" id="IPR036850">
    <property type="entry name" value="NDK-like_dom_sf"/>
</dbReference>
<dbReference type="PANTHER" id="PTHR46956:SF1">
    <property type="entry name" value="NUCLEOSIDE DIPHOSPHATE KINASE 6"/>
    <property type="match status" value="1"/>
</dbReference>
<comment type="similarity">
    <text evidence="8">Belongs to the NDK family.</text>
</comment>
<dbReference type="Pfam" id="PF00334">
    <property type="entry name" value="NDK"/>
    <property type="match status" value="1"/>
</dbReference>
<dbReference type="InterPro" id="IPR034907">
    <property type="entry name" value="NDK-like_dom"/>
</dbReference>
<comment type="caution">
    <text evidence="10">The sequence shown here is derived from an EMBL/GenBank/DDBJ whole genome shotgun (WGS) entry which is preliminary data.</text>
</comment>
<evidence type="ECO:0000256" key="5">
    <source>
        <dbReference type="ARBA" id="ARBA00022777"/>
    </source>
</evidence>
<keyword evidence="4" id="KW-0547">Nucleotide-binding</keyword>
<evidence type="ECO:0000256" key="6">
    <source>
        <dbReference type="ARBA" id="ARBA00022840"/>
    </source>
</evidence>
<keyword evidence="6" id="KW-0067">ATP-binding</keyword>
<dbReference type="Proteomes" id="UP000663874">
    <property type="component" value="Unassembled WGS sequence"/>
</dbReference>
<accession>A0A819ZBR4</accession>
<keyword evidence="2" id="KW-0808">Transferase</keyword>
<dbReference type="PANTHER" id="PTHR46956">
    <property type="entry name" value="NUCLEOSIDE DIPHOSPHATE KINASE 6"/>
    <property type="match status" value="1"/>
</dbReference>
<feature type="domain" description="Nucleoside diphosphate kinase-like" evidence="9">
    <location>
        <begin position="5"/>
        <end position="43"/>
    </location>
</feature>
<dbReference type="SUPFAM" id="SSF54919">
    <property type="entry name" value="Nucleoside diphosphate kinase, NDK"/>
    <property type="match status" value="1"/>
</dbReference>
<dbReference type="GO" id="GO:0046872">
    <property type="term" value="F:metal ion binding"/>
    <property type="evidence" value="ECO:0007669"/>
    <property type="project" value="UniProtKB-KW"/>
</dbReference>
<evidence type="ECO:0000313" key="10">
    <source>
        <dbReference type="EMBL" id="CAF4166261.1"/>
    </source>
</evidence>
<evidence type="ECO:0000256" key="2">
    <source>
        <dbReference type="ARBA" id="ARBA00022679"/>
    </source>
</evidence>